<dbReference type="Proteomes" id="UP001222027">
    <property type="component" value="Unassembled WGS sequence"/>
</dbReference>
<dbReference type="EMBL" id="JAQQAF010000006">
    <property type="protein sequence ID" value="KAJ8478076.1"/>
    <property type="molecule type" value="Genomic_DNA"/>
</dbReference>
<accession>A0AAV8QHW5</accession>
<gene>
    <name evidence="1" type="ORF">OPV22_021803</name>
</gene>
<comment type="caution">
    <text evidence="1">The sequence shown here is derived from an EMBL/GenBank/DDBJ whole genome shotgun (WGS) entry which is preliminary data.</text>
</comment>
<organism evidence="1 2">
    <name type="scientific">Ensete ventricosum</name>
    <name type="common">Abyssinian banana</name>
    <name type="synonym">Musa ensete</name>
    <dbReference type="NCBI Taxonomy" id="4639"/>
    <lineage>
        <taxon>Eukaryota</taxon>
        <taxon>Viridiplantae</taxon>
        <taxon>Streptophyta</taxon>
        <taxon>Embryophyta</taxon>
        <taxon>Tracheophyta</taxon>
        <taxon>Spermatophyta</taxon>
        <taxon>Magnoliopsida</taxon>
        <taxon>Liliopsida</taxon>
        <taxon>Zingiberales</taxon>
        <taxon>Musaceae</taxon>
        <taxon>Ensete</taxon>
    </lineage>
</organism>
<evidence type="ECO:0000313" key="1">
    <source>
        <dbReference type="EMBL" id="KAJ8478076.1"/>
    </source>
</evidence>
<reference evidence="1 2" key="1">
    <citation type="submission" date="2022-12" db="EMBL/GenBank/DDBJ databases">
        <title>Chromosome-scale assembly of the Ensete ventricosum genome.</title>
        <authorList>
            <person name="Dussert Y."/>
            <person name="Stocks J."/>
            <person name="Wendawek A."/>
            <person name="Woldeyes F."/>
            <person name="Nichols R.A."/>
            <person name="Borrell J.S."/>
        </authorList>
    </citation>
    <scope>NUCLEOTIDE SEQUENCE [LARGE SCALE GENOMIC DNA]</scope>
    <source>
        <strain evidence="2">cv. Maze</strain>
        <tissue evidence="1">Seeds</tissue>
    </source>
</reference>
<keyword evidence="2" id="KW-1185">Reference proteome</keyword>
<dbReference type="Pfam" id="PF14223">
    <property type="entry name" value="Retrotran_gag_2"/>
    <property type="match status" value="1"/>
</dbReference>
<evidence type="ECO:0000313" key="2">
    <source>
        <dbReference type="Proteomes" id="UP001222027"/>
    </source>
</evidence>
<dbReference type="AlphaFoldDB" id="A0AAV8QHW5"/>
<sequence>MPTPGEGASKDEIACYVKYIDDSTLAKCYILVSMTLELQRQHESMDADSILLHLRQLFEKHGITQRYEIYKKFFQARMTEGTSVENHVLKMIEWIEKLTGLGIVLEDNLCVDLILQSLPDSFSHFIMNFNMSKFEVTLPELLNMLREAESAIKKEKLVLYIGETKKKRKASKTLKKGKEKEIPGKAKVAKKYLAKDKGQCFYCG</sequence>
<name>A0AAV8QHW5_ENSVE</name>
<protein>
    <recommendedName>
        <fullName evidence="3">Retrovirus-related Pol polyprotein from transposon TNT 1-94</fullName>
    </recommendedName>
</protein>
<proteinExistence type="predicted"/>
<evidence type="ECO:0008006" key="3">
    <source>
        <dbReference type="Google" id="ProtNLM"/>
    </source>
</evidence>